<comment type="caution">
    <text evidence="9">Lacks conserved residue(s) required for the propagation of feature annotation.</text>
</comment>
<dbReference type="EMBL" id="QDEB01125877">
    <property type="protein sequence ID" value="RZB39705.1"/>
    <property type="molecule type" value="Genomic_DNA"/>
</dbReference>
<dbReference type="SMART" id="SM00539">
    <property type="entry name" value="NIDO"/>
    <property type="match status" value="1"/>
</dbReference>
<dbReference type="SMART" id="SM00181">
    <property type="entry name" value="EGF"/>
    <property type="match status" value="3"/>
</dbReference>
<dbReference type="InterPro" id="IPR006605">
    <property type="entry name" value="G2_nidogen/fibulin_G2F"/>
</dbReference>
<keyword evidence="8" id="KW-0325">Glycoprotein</keyword>
<dbReference type="InterPro" id="IPR051495">
    <property type="entry name" value="Epithelial_Barrier/Signaling"/>
</dbReference>
<reference evidence="14 15" key="1">
    <citation type="submission" date="2017-03" db="EMBL/GenBank/DDBJ databases">
        <title>Genome of the blue death feigning beetle - Asbolus verrucosus.</title>
        <authorList>
            <person name="Rider S.D."/>
        </authorList>
    </citation>
    <scope>NUCLEOTIDE SEQUENCE [LARGE SCALE GENOMIC DNA]</scope>
    <source>
        <strain evidence="14">Butters</strain>
        <tissue evidence="14">Head and leg muscle</tissue>
    </source>
</reference>
<dbReference type="InterPro" id="IPR009017">
    <property type="entry name" value="GFP"/>
</dbReference>
<feature type="disulfide bond" evidence="9">
    <location>
        <begin position="500"/>
        <end position="517"/>
    </location>
</feature>
<dbReference type="Pfam" id="PF12947">
    <property type="entry name" value="EGF_3"/>
    <property type="match status" value="1"/>
</dbReference>
<dbReference type="PROSITE" id="PS51220">
    <property type="entry name" value="NIDO"/>
    <property type="match status" value="1"/>
</dbReference>
<evidence type="ECO:0000256" key="3">
    <source>
        <dbReference type="ARBA" id="ARBA00022530"/>
    </source>
</evidence>
<keyword evidence="5 10" id="KW-0732">Signal</keyword>
<dbReference type="SMART" id="SM00682">
    <property type="entry name" value="G2F"/>
    <property type="match status" value="1"/>
</dbReference>
<evidence type="ECO:0000256" key="4">
    <source>
        <dbReference type="ARBA" id="ARBA00022536"/>
    </source>
</evidence>
<accession>A0A482V8X7</accession>
<proteinExistence type="predicted"/>
<gene>
    <name evidence="14" type="ORF">BDFB_004446</name>
</gene>
<comment type="subcellular location">
    <subcellularLocation>
        <location evidence="1">Secreted</location>
        <location evidence="1">Extracellular space</location>
        <location evidence="1">Extracellular matrix</location>
    </subcellularLocation>
</comment>
<dbReference type="Pfam" id="PF07474">
    <property type="entry name" value="G2F"/>
    <property type="match status" value="1"/>
</dbReference>
<dbReference type="SUPFAM" id="SSF54511">
    <property type="entry name" value="GFP-like"/>
    <property type="match status" value="1"/>
</dbReference>
<feature type="disulfide bond" evidence="9">
    <location>
        <begin position="457"/>
        <end position="474"/>
    </location>
</feature>
<feature type="domain" description="NIDO" evidence="13">
    <location>
        <begin position="94"/>
        <end position="244"/>
    </location>
</feature>
<keyword evidence="3" id="KW-0272">Extracellular matrix</keyword>
<comment type="caution">
    <text evidence="14">The sequence shown here is derived from an EMBL/GenBank/DDBJ whole genome shotgun (WGS) entry which is preliminary data.</text>
</comment>
<dbReference type="CDD" id="cd00054">
    <property type="entry name" value="EGF_CA"/>
    <property type="match status" value="1"/>
</dbReference>
<dbReference type="Gene3D" id="2.40.155.10">
    <property type="entry name" value="Green fluorescent protein"/>
    <property type="match status" value="1"/>
</dbReference>
<keyword evidence="7 9" id="KW-1015">Disulfide bond</keyword>
<evidence type="ECO:0000256" key="2">
    <source>
        <dbReference type="ARBA" id="ARBA00022525"/>
    </source>
</evidence>
<dbReference type="AlphaFoldDB" id="A0A482V8X7"/>
<keyword evidence="15" id="KW-1185">Reference proteome</keyword>
<dbReference type="InterPro" id="IPR000742">
    <property type="entry name" value="EGF"/>
</dbReference>
<evidence type="ECO:0000259" key="13">
    <source>
        <dbReference type="PROSITE" id="PS51220"/>
    </source>
</evidence>
<sequence length="659" mass="72830">MKLLRNFCCCIFLVTNACGIPVSLLYEHNVDEVIKLPKENDVSSPEIKLKVPVVFYGTRFNSIFVNSNGLISFQTEIPNFFNIEFPLDYPLIAPFYTNVDTRQAGTVSYYETNNSSLLRRATDNVRDYFSEQENFQATSLFIVTWSGVGYFNKGSDKINTYQTVIVNDGTKSFVEFLYPKDGIQWIQGTGDESGLPDARAQAGFISVDGKIFTLPGSGTEQVRNLEVWSNIDLPGQFVYRVDESDIVSPDLVNDESKLNGPPLSCADAPTYCHVQAKCVDYTEGFCCQCKKQYYGNGKFCIKKDVPLRVNGKVSGNINGERLDNLDLQSYIVMVDGRAYTAISKIPESIGFDIQSLQILGGVIGYVFAKPIRNALNAYQITGGVFNHTATLRFLNTSETIIIKQKYIGLDVFDQLRLETNIQGEIPNLPFDSKITVDEYQEQYTQTAPVTCDVLNNCNRNAQCLYSPESETFSCKCNAGFEGDGYNCEMSTLSCTQLHNCHVHASCTYDESVGKSKCVCNPGYEGDGFNCKITGHFQQSVPPTVTAQKQKNVSTQVRKDTNVYVKRVTFGTLRINVLNPARAVAAAVLPPLQIPLGGSGIKLYGLVAVPQSCPTITNVCQYYKDQCPADHICLPNGGGSRTCVCTFNADDPSEIPSCTL</sequence>
<evidence type="ECO:0000256" key="7">
    <source>
        <dbReference type="ARBA" id="ARBA00023157"/>
    </source>
</evidence>
<feature type="domain" description="EGF-like" evidence="11">
    <location>
        <begin position="490"/>
        <end position="529"/>
    </location>
</feature>
<feature type="chain" id="PRO_5019816087" evidence="10">
    <location>
        <begin position="20"/>
        <end position="659"/>
    </location>
</feature>
<organism evidence="14 15">
    <name type="scientific">Asbolus verrucosus</name>
    <name type="common">Desert ironclad beetle</name>
    <dbReference type="NCBI Taxonomy" id="1661398"/>
    <lineage>
        <taxon>Eukaryota</taxon>
        <taxon>Metazoa</taxon>
        <taxon>Ecdysozoa</taxon>
        <taxon>Arthropoda</taxon>
        <taxon>Hexapoda</taxon>
        <taxon>Insecta</taxon>
        <taxon>Pterygota</taxon>
        <taxon>Neoptera</taxon>
        <taxon>Endopterygota</taxon>
        <taxon>Coleoptera</taxon>
        <taxon>Polyphaga</taxon>
        <taxon>Cucujiformia</taxon>
        <taxon>Tenebrionidae</taxon>
        <taxon>Pimeliinae</taxon>
        <taxon>Asbolus</taxon>
    </lineage>
</organism>
<keyword evidence="2" id="KW-0964">Secreted</keyword>
<evidence type="ECO:0000256" key="1">
    <source>
        <dbReference type="ARBA" id="ARBA00004498"/>
    </source>
</evidence>
<evidence type="ECO:0000259" key="12">
    <source>
        <dbReference type="PROSITE" id="PS50993"/>
    </source>
</evidence>
<evidence type="ECO:0000256" key="9">
    <source>
        <dbReference type="PROSITE-ProRule" id="PRU00076"/>
    </source>
</evidence>
<dbReference type="PROSITE" id="PS50026">
    <property type="entry name" value="EGF_3"/>
    <property type="match status" value="2"/>
</dbReference>
<dbReference type="Pfam" id="PF06119">
    <property type="entry name" value="NIDO"/>
    <property type="match status" value="1"/>
</dbReference>
<evidence type="ECO:0000256" key="6">
    <source>
        <dbReference type="ARBA" id="ARBA00022837"/>
    </source>
</evidence>
<name>A0A482V8X7_ASBVE</name>
<dbReference type="InterPro" id="IPR003886">
    <property type="entry name" value="NIDO_dom"/>
</dbReference>
<dbReference type="InterPro" id="IPR024731">
    <property type="entry name" value="NELL2-like_EGF"/>
</dbReference>
<feature type="signal peptide" evidence="10">
    <location>
        <begin position="1"/>
        <end position="19"/>
    </location>
</feature>
<evidence type="ECO:0000259" key="11">
    <source>
        <dbReference type="PROSITE" id="PS50026"/>
    </source>
</evidence>
<evidence type="ECO:0000256" key="5">
    <source>
        <dbReference type="ARBA" id="ARBA00022729"/>
    </source>
</evidence>
<dbReference type="PROSITE" id="PS50993">
    <property type="entry name" value="NIDOGEN_G2"/>
    <property type="match status" value="1"/>
</dbReference>
<dbReference type="PROSITE" id="PS01186">
    <property type="entry name" value="EGF_2"/>
    <property type="match status" value="1"/>
</dbReference>
<keyword evidence="4 9" id="KW-0245">EGF-like domain</keyword>
<dbReference type="PANTHER" id="PTHR13802">
    <property type="entry name" value="MUCIN 4-RELATED"/>
    <property type="match status" value="1"/>
</dbReference>
<feature type="domain" description="EGF-like" evidence="11">
    <location>
        <begin position="447"/>
        <end position="488"/>
    </location>
</feature>
<keyword evidence="6" id="KW-0106">Calcium</keyword>
<dbReference type="STRING" id="1661398.A0A482V8X7"/>
<evidence type="ECO:0000256" key="10">
    <source>
        <dbReference type="SAM" id="SignalP"/>
    </source>
</evidence>
<evidence type="ECO:0000313" key="15">
    <source>
        <dbReference type="Proteomes" id="UP000292052"/>
    </source>
</evidence>
<protein>
    <submittedName>
        <fullName evidence="14">Nidogen-1</fullName>
    </submittedName>
</protein>
<dbReference type="Proteomes" id="UP000292052">
    <property type="component" value="Unassembled WGS sequence"/>
</dbReference>
<dbReference type="PANTHER" id="PTHR13802:SF65">
    <property type="entry name" value="NIDOGEN"/>
    <property type="match status" value="1"/>
</dbReference>
<evidence type="ECO:0000256" key="8">
    <source>
        <dbReference type="ARBA" id="ARBA00023180"/>
    </source>
</evidence>
<evidence type="ECO:0000313" key="14">
    <source>
        <dbReference type="EMBL" id="RZB39705.1"/>
    </source>
</evidence>
<dbReference type="OrthoDB" id="6375837at2759"/>
<dbReference type="GO" id="GO:0007160">
    <property type="term" value="P:cell-matrix adhesion"/>
    <property type="evidence" value="ECO:0007669"/>
    <property type="project" value="InterPro"/>
</dbReference>
<feature type="domain" description="Nidogen G2 beta-barrel" evidence="12">
    <location>
        <begin position="305"/>
        <end position="531"/>
    </location>
</feature>
<dbReference type="Gene3D" id="2.10.25.10">
    <property type="entry name" value="Laminin"/>
    <property type="match status" value="2"/>
</dbReference>